<reference evidence="1 2" key="1">
    <citation type="journal article" date="2006" name="Proc. Natl. Acad. Sci. U.S.A.">
        <title>Evolution of sensory complexity recorded in a myxobacterial genome.</title>
        <authorList>
            <person name="Goldman B.S."/>
            <person name="Nierman W.C."/>
            <person name="Kaiser D."/>
            <person name="Slater S.C."/>
            <person name="Durkin A.S."/>
            <person name="Eisen J.A."/>
            <person name="Ronning C.M."/>
            <person name="Barbazuk W.B."/>
            <person name="Blanchard M."/>
            <person name="Field C."/>
            <person name="Halling C."/>
            <person name="Hinkle G."/>
            <person name="Iartchuk O."/>
            <person name="Kim H.S."/>
            <person name="Mackenzie C."/>
            <person name="Madupu R."/>
            <person name="Miller N."/>
            <person name="Shvartsbeyn A."/>
            <person name="Sullivan S.A."/>
            <person name="Vaudin M."/>
            <person name="Wiegand R."/>
            <person name="Kaplan H.B."/>
        </authorList>
    </citation>
    <scope>NUCLEOTIDE SEQUENCE [LARGE SCALE GENOMIC DNA]</scope>
    <source>
        <strain evidence="2">DK1622</strain>
    </source>
</reference>
<dbReference type="HOGENOM" id="CLU_140994_0_0_7"/>
<evidence type="ECO:0000313" key="1">
    <source>
        <dbReference type="EMBL" id="ABF88892.1"/>
    </source>
</evidence>
<name>Q1D9V8_MYXXD</name>
<sequence>MKASENACLHPRHILVFFDSLTFPCAPARDVGSGAAMSFIRRPFAWSAALLLTFATVAAADPISSGPEALCENRASAESSLAICFQSFCDEDWECANACPSAQTAACVNSMCEYTYRTGGGTGGSGGPFCSAMFCADDYDCQCGDRQGYCGFDSICYF</sequence>
<evidence type="ECO:0000313" key="2">
    <source>
        <dbReference type="Proteomes" id="UP000002402"/>
    </source>
</evidence>
<gene>
    <name evidence="1" type="ordered locus">MXAN_2345</name>
</gene>
<dbReference type="EnsemblBacteria" id="ABF88892">
    <property type="protein sequence ID" value="ABF88892"/>
    <property type="gene ID" value="MXAN_2345"/>
</dbReference>
<dbReference type="EMBL" id="CP000113">
    <property type="protein sequence ID" value="ABF88892.1"/>
    <property type="molecule type" value="Genomic_DNA"/>
</dbReference>
<dbReference type="STRING" id="246197.MXAN_2345"/>
<protein>
    <submittedName>
        <fullName evidence="1">Uncharacterized protein</fullName>
    </submittedName>
</protein>
<dbReference type="AlphaFoldDB" id="Q1D9V8"/>
<dbReference type="KEGG" id="mxa:MXAN_2345"/>
<proteinExistence type="predicted"/>
<dbReference type="OrthoDB" id="5517498at2"/>
<dbReference type="Proteomes" id="UP000002402">
    <property type="component" value="Chromosome"/>
</dbReference>
<accession>Q1D9V8</accession>
<organism evidence="1 2">
    <name type="scientific">Myxococcus xanthus (strain DK1622)</name>
    <dbReference type="NCBI Taxonomy" id="246197"/>
    <lineage>
        <taxon>Bacteria</taxon>
        <taxon>Pseudomonadati</taxon>
        <taxon>Myxococcota</taxon>
        <taxon>Myxococcia</taxon>
        <taxon>Myxococcales</taxon>
        <taxon>Cystobacterineae</taxon>
        <taxon>Myxococcaceae</taxon>
        <taxon>Myxococcus</taxon>
    </lineage>
</organism>
<keyword evidence="2" id="KW-1185">Reference proteome</keyword>